<comment type="caution">
    <text evidence="1">The sequence shown here is derived from an EMBL/GenBank/DDBJ whole genome shotgun (WGS) entry which is preliminary data.</text>
</comment>
<sequence length="382" mass="43240">MKQYTLAFLAGAATATARAPIERSYLREMADSYIRRGVRGGFHYGEATLYTGMEAVIAATDNQTIIDWYKNQIDELVLNDDGTIKDWEYDFYSLDEYRISNNFMYWHQKTGDEKYRTASDIIHTQLTERHPKTPLGGFWHRDPTYPNQMWLDGIYMADSTYANYLSLYQSDNETAWDELLFQYDHIESRTRNKTSNLLVHGFDESITAVWADPVTGAAPLVWNRAVGWYYWSLTEALAVVPESHPGHARLVDYFVTLSAGLKATYDGGWWLIMSEPYPGAEGNYLESSAHAMFTYGLLHGIRTGLLAEEEYGSVATESYEELIAKFVTDNDDGTINFIETVEVGSLSSNGTYEYYVGVPTVINDSRAGGAFLVAAAEYEMRA</sequence>
<organism evidence="1 2">
    <name type="scientific">Trichothecium roseum</name>
    <dbReference type="NCBI Taxonomy" id="47278"/>
    <lineage>
        <taxon>Eukaryota</taxon>
        <taxon>Fungi</taxon>
        <taxon>Dikarya</taxon>
        <taxon>Ascomycota</taxon>
        <taxon>Pezizomycotina</taxon>
        <taxon>Sordariomycetes</taxon>
        <taxon>Hypocreomycetidae</taxon>
        <taxon>Hypocreales</taxon>
        <taxon>Hypocreales incertae sedis</taxon>
        <taxon>Trichothecium</taxon>
    </lineage>
</organism>
<evidence type="ECO:0000313" key="1">
    <source>
        <dbReference type="EMBL" id="KAI9899773.1"/>
    </source>
</evidence>
<dbReference type="Proteomes" id="UP001163324">
    <property type="component" value="Chromosome 5"/>
</dbReference>
<name>A0ACC0V045_9HYPO</name>
<dbReference type="EMBL" id="CM047944">
    <property type="protein sequence ID" value="KAI9899773.1"/>
    <property type="molecule type" value="Genomic_DNA"/>
</dbReference>
<reference evidence="1" key="1">
    <citation type="submission" date="2022-10" db="EMBL/GenBank/DDBJ databases">
        <title>Complete Genome of Trichothecium roseum strain YXFP-22015, a Plant Pathogen Isolated from Citrus.</title>
        <authorList>
            <person name="Wang Y."/>
            <person name="Zhu L."/>
        </authorList>
    </citation>
    <scope>NUCLEOTIDE SEQUENCE</scope>
    <source>
        <strain evidence="1">YXFP-22015</strain>
    </source>
</reference>
<protein>
    <submittedName>
        <fullName evidence="1">Uncharacterized protein</fullName>
    </submittedName>
</protein>
<evidence type="ECO:0000313" key="2">
    <source>
        <dbReference type="Proteomes" id="UP001163324"/>
    </source>
</evidence>
<proteinExistence type="predicted"/>
<keyword evidence="2" id="KW-1185">Reference proteome</keyword>
<accession>A0ACC0V045</accession>
<gene>
    <name evidence="1" type="ORF">N3K66_006234</name>
</gene>